<evidence type="ECO:0000313" key="3">
    <source>
        <dbReference type="Proteomes" id="UP000523139"/>
    </source>
</evidence>
<dbReference type="InterPro" id="IPR050535">
    <property type="entry name" value="DNA_Repair-Maintenance_Comp"/>
</dbReference>
<keyword evidence="3" id="KW-1185">Reference proteome</keyword>
<dbReference type="Pfam" id="PF00149">
    <property type="entry name" value="Metallophos"/>
    <property type="match status" value="1"/>
</dbReference>
<evidence type="ECO:0000259" key="1">
    <source>
        <dbReference type="Pfam" id="PF00149"/>
    </source>
</evidence>
<dbReference type="InterPro" id="IPR029052">
    <property type="entry name" value="Metallo-depent_PP-like"/>
</dbReference>
<evidence type="ECO:0000313" key="2">
    <source>
        <dbReference type="EMBL" id="NLS09883.1"/>
    </source>
</evidence>
<reference evidence="2 3" key="1">
    <citation type="submission" date="2020-04" db="EMBL/GenBank/DDBJ databases">
        <title>Nesterenkonia sp. nov., isolated from marine sediment.</title>
        <authorList>
            <person name="Zhang G."/>
        </authorList>
    </citation>
    <scope>NUCLEOTIDE SEQUENCE [LARGE SCALE GENOMIC DNA]</scope>
    <source>
        <strain evidence="2 3">MY13</strain>
    </source>
</reference>
<accession>A0A7X8TKW3</accession>
<dbReference type="EMBL" id="JABAHY010000006">
    <property type="protein sequence ID" value="NLS09883.1"/>
    <property type="molecule type" value="Genomic_DNA"/>
</dbReference>
<gene>
    <name evidence="2" type="ORF">HGQ17_07680</name>
</gene>
<dbReference type="Proteomes" id="UP000523139">
    <property type="component" value="Unassembled WGS sequence"/>
</dbReference>
<comment type="caution">
    <text evidence="2">The sequence shown here is derived from an EMBL/GenBank/DDBJ whole genome shotgun (WGS) entry which is preliminary data.</text>
</comment>
<proteinExistence type="predicted"/>
<dbReference type="Gene3D" id="3.60.21.10">
    <property type="match status" value="1"/>
</dbReference>
<dbReference type="InterPro" id="IPR004843">
    <property type="entry name" value="Calcineurin-like_PHP"/>
</dbReference>
<feature type="domain" description="Calcineurin-like phosphoesterase" evidence="1">
    <location>
        <begin position="3"/>
        <end position="199"/>
    </location>
</feature>
<name>A0A7X8TKW3_9MICC</name>
<dbReference type="AlphaFoldDB" id="A0A7X8TKW3"/>
<dbReference type="GO" id="GO:0016787">
    <property type="term" value="F:hydrolase activity"/>
    <property type="evidence" value="ECO:0007669"/>
    <property type="project" value="InterPro"/>
</dbReference>
<sequence>MTTLALISDLHIGAPVKGLGLPAEQARAEAYQAIASMQDEVLGSGADAVLCAGDIFDRHDHSEQALQIAEDLFAGFDAAGLPAALIGGNHDVESPLTARLRLPDSAQWVGQGELGLEGPGTVVWEQWRIAVHGQAVRDKDELRDLAAGYPKPVEGMWNLGLLHTSLTGQWSNRSCAPTTLETLYAAGYDSWILGHVHQPMVMASRPLIAYPGSVHTHKAGEPGGEGFALLHLENHTNPRIEFRRLPVVTA</sequence>
<organism evidence="2 3">
    <name type="scientific">Nesterenkonia sedimenti</name>
    <dbReference type="NCBI Taxonomy" id="1463632"/>
    <lineage>
        <taxon>Bacteria</taxon>
        <taxon>Bacillati</taxon>
        <taxon>Actinomycetota</taxon>
        <taxon>Actinomycetes</taxon>
        <taxon>Micrococcales</taxon>
        <taxon>Micrococcaceae</taxon>
        <taxon>Nesterenkonia</taxon>
    </lineage>
</organism>
<protein>
    <recommendedName>
        <fullName evidence="1">Calcineurin-like phosphoesterase domain-containing protein</fullName>
    </recommendedName>
</protein>
<dbReference type="PANTHER" id="PTHR30337">
    <property type="entry name" value="COMPONENT OF ATP-DEPENDENT DSDNA EXONUCLEASE"/>
    <property type="match status" value="1"/>
</dbReference>
<dbReference type="SUPFAM" id="SSF56300">
    <property type="entry name" value="Metallo-dependent phosphatases"/>
    <property type="match status" value="1"/>
</dbReference>
<dbReference type="RefSeq" id="WP_168887370.1">
    <property type="nucleotide sequence ID" value="NZ_JABAHY010000006.1"/>
</dbReference>